<reference evidence="1 2" key="1">
    <citation type="journal article" date="2022" name="bioRxiv">
        <title>The genome of the oomycete Peronosclerospora sorghi, a cosmopolitan pathogen of maize and sorghum, is inflated with dispersed pseudogenes.</title>
        <authorList>
            <person name="Fletcher K."/>
            <person name="Martin F."/>
            <person name="Isakeit T."/>
            <person name="Cavanaugh K."/>
            <person name="Magill C."/>
            <person name="Michelmore R."/>
        </authorList>
    </citation>
    <scope>NUCLEOTIDE SEQUENCE [LARGE SCALE GENOMIC DNA]</scope>
    <source>
        <strain evidence="1">P6</strain>
    </source>
</reference>
<keyword evidence="2" id="KW-1185">Reference proteome</keyword>
<accession>A0ACC0W130</accession>
<evidence type="ECO:0000313" key="2">
    <source>
        <dbReference type="Proteomes" id="UP001163321"/>
    </source>
</evidence>
<dbReference type="Proteomes" id="UP001163321">
    <property type="component" value="Chromosome 5"/>
</dbReference>
<sequence length="147" mass="16665">MTLDGFIKGSRKRRRATEVDCLTHKSLKTRIIEFFADADVAWAVVERKTFKYLLPLCNPKTSTMLIKHQAINVIVDKPYGVDVDIGTVYGRIKNLSKHVGASPQRRKELSCAVTLRQPGSTVYSMLSDVTTRWNSTYLMFRGALQLN</sequence>
<comment type="caution">
    <text evidence="1">The sequence shown here is derived from an EMBL/GenBank/DDBJ whole genome shotgun (WGS) entry which is preliminary data.</text>
</comment>
<name>A0ACC0W130_9STRA</name>
<gene>
    <name evidence="1" type="ORF">PsorP6_009653</name>
</gene>
<protein>
    <submittedName>
        <fullName evidence="1">Uncharacterized protein</fullName>
    </submittedName>
</protein>
<evidence type="ECO:0000313" key="1">
    <source>
        <dbReference type="EMBL" id="KAI9911818.1"/>
    </source>
</evidence>
<proteinExistence type="predicted"/>
<organism evidence="1 2">
    <name type="scientific">Peronosclerospora sorghi</name>
    <dbReference type="NCBI Taxonomy" id="230839"/>
    <lineage>
        <taxon>Eukaryota</taxon>
        <taxon>Sar</taxon>
        <taxon>Stramenopiles</taxon>
        <taxon>Oomycota</taxon>
        <taxon>Peronosporomycetes</taxon>
        <taxon>Peronosporales</taxon>
        <taxon>Peronosporaceae</taxon>
        <taxon>Peronosclerospora</taxon>
    </lineage>
</organism>
<dbReference type="EMBL" id="CM047584">
    <property type="protein sequence ID" value="KAI9911818.1"/>
    <property type="molecule type" value="Genomic_DNA"/>
</dbReference>